<evidence type="ECO:0000313" key="4">
    <source>
        <dbReference type="EMBL" id="GAQ42251.1"/>
    </source>
</evidence>
<reference evidence="5" key="1">
    <citation type="journal article" date="2016" name="Genome Announc.">
        <title>Draft genome sequence of Aspergillus niger strain An76.</title>
        <authorList>
            <person name="Gong W."/>
            <person name="Cheng Z."/>
            <person name="Zhang H."/>
            <person name="Liu L."/>
            <person name="Gao P."/>
            <person name="Wang L."/>
        </authorList>
    </citation>
    <scope>NUCLEOTIDE SEQUENCE [LARGE SCALE GENOMIC DNA]</scope>
    <source>
        <strain evidence="5">An76</strain>
    </source>
</reference>
<evidence type="ECO:0000313" key="5">
    <source>
        <dbReference type="Proteomes" id="UP000068243"/>
    </source>
</evidence>
<dbReference type="Pfam" id="PF05057">
    <property type="entry name" value="DUF676"/>
    <property type="match status" value="1"/>
</dbReference>
<dbReference type="AlphaFoldDB" id="A0A100IK73"/>
<evidence type="ECO:0000259" key="3">
    <source>
        <dbReference type="Pfam" id="PF05057"/>
    </source>
</evidence>
<dbReference type="OrthoDB" id="427518at2759"/>
<protein>
    <recommendedName>
        <fullName evidence="3">DUF676 domain-containing protein</fullName>
    </recommendedName>
</protein>
<feature type="chain" id="PRO_5007087490" description="DUF676 domain-containing protein" evidence="2">
    <location>
        <begin position="22"/>
        <end position="278"/>
    </location>
</feature>
<dbReference type="VEuPathDB" id="FungiDB:An12g06460"/>
<dbReference type="VEuPathDB" id="FungiDB:ATCC64974_76840"/>
<comment type="similarity">
    <text evidence="1">Belongs to the putative lipase ROG1 family.</text>
</comment>
<keyword evidence="2" id="KW-0732">Signal</keyword>
<feature type="domain" description="DUF676" evidence="3">
    <location>
        <begin position="87"/>
        <end position="194"/>
    </location>
</feature>
<feature type="signal peptide" evidence="2">
    <location>
        <begin position="1"/>
        <end position="21"/>
    </location>
</feature>
<dbReference type="PANTHER" id="PTHR48182:SF3">
    <property type="entry name" value="DUF676 DOMAIN-CONTAINING PROTEIN"/>
    <property type="match status" value="1"/>
</dbReference>
<dbReference type="OMA" id="RTHFTIN"/>
<organism evidence="4 5">
    <name type="scientific">Aspergillus niger</name>
    <dbReference type="NCBI Taxonomy" id="5061"/>
    <lineage>
        <taxon>Eukaryota</taxon>
        <taxon>Fungi</taxon>
        <taxon>Dikarya</taxon>
        <taxon>Ascomycota</taxon>
        <taxon>Pezizomycotina</taxon>
        <taxon>Eurotiomycetes</taxon>
        <taxon>Eurotiomycetidae</taxon>
        <taxon>Eurotiales</taxon>
        <taxon>Aspergillaceae</taxon>
        <taxon>Aspergillus</taxon>
        <taxon>Aspergillus subgen. Circumdati</taxon>
    </lineage>
</organism>
<accession>A0A100IK73</accession>
<sequence>MLPSLNSTLTVFSVVAVHGLGAHPEFTWTTRGPNQSRVNWLTDLFPRDFSKARVMTFGHNSDWFVRASNNTPFENAKMLLRAVNEERREHHKCPIIFIGHSFGGIIIKEAICLAETDKQYRDILDDTIGIIFLGTPHQGSNVSQFGALIARLTRVFGSSTILLKSLYRDNPHLSDLQERFMSVIRRRKDIKLVTMYEKHHTYFAQLIYLGFIVERNAAVLDVAENIAVEKDHMGLNKCASPDDPAYDAICQGINKIRDHAESRGWKKNYLNWSERSRL</sequence>
<gene>
    <name evidence="4" type="ORF">ABL_04912</name>
</gene>
<dbReference type="InterPro" id="IPR007751">
    <property type="entry name" value="DUF676_lipase-like"/>
</dbReference>
<dbReference type="VEuPathDB" id="FungiDB:ASPNIDRAFT2_1133414"/>
<dbReference type="InterPro" id="IPR052374">
    <property type="entry name" value="SERAC1"/>
</dbReference>
<evidence type="ECO:0000256" key="1">
    <source>
        <dbReference type="ARBA" id="ARBA00007920"/>
    </source>
</evidence>
<dbReference type="EMBL" id="BCMY01000007">
    <property type="protein sequence ID" value="GAQ42251.1"/>
    <property type="molecule type" value="Genomic_DNA"/>
</dbReference>
<dbReference type="PANTHER" id="PTHR48182">
    <property type="entry name" value="PROTEIN SERAC1"/>
    <property type="match status" value="1"/>
</dbReference>
<name>A0A100IK73_ASPNG</name>
<dbReference type="Proteomes" id="UP000068243">
    <property type="component" value="Unassembled WGS sequence"/>
</dbReference>
<dbReference type="Gene3D" id="3.40.50.1820">
    <property type="entry name" value="alpha/beta hydrolase"/>
    <property type="match status" value="1"/>
</dbReference>
<proteinExistence type="inferred from homology"/>
<dbReference type="InterPro" id="IPR029058">
    <property type="entry name" value="AB_hydrolase_fold"/>
</dbReference>
<dbReference type="SUPFAM" id="SSF53474">
    <property type="entry name" value="alpha/beta-Hydrolases"/>
    <property type="match status" value="1"/>
</dbReference>
<dbReference type="VEuPathDB" id="FungiDB:M747DRAFT_311162"/>
<comment type="caution">
    <text evidence="4">The sequence shown here is derived from an EMBL/GenBank/DDBJ whole genome shotgun (WGS) entry which is preliminary data.</text>
</comment>
<evidence type="ECO:0000256" key="2">
    <source>
        <dbReference type="SAM" id="SignalP"/>
    </source>
</evidence>